<dbReference type="PANTHER" id="PTHR35851">
    <property type="entry name" value="CELL DIVISION PROTEIN FTSQ"/>
    <property type="match status" value="1"/>
</dbReference>
<evidence type="ECO:0000256" key="8">
    <source>
        <dbReference type="ARBA" id="ARBA00023306"/>
    </source>
</evidence>
<evidence type="ECO:0000256" key="2">
    <source>
        <dbReference type="ARBA" id="ARBA00022475"/>
    </source>
</evidence>
<dbReference type="GO" id="GO:0005886">
    <property type="term" value="C:plasma membrane"/>
    <property type="evidence" value="ECO:0007669"/>
    <property type="project" value="UniProtKB-SubCell"/>
</dbReference>
<dbReference type="GO" id="GO:0090529">
    <property type="term" value="P:cell septum assembly"/>
    <property type="evidence" value="ECO:0007669"/>
    <property type="project" value="InterPro"/>
</dbReference>
<dbReference type="GO" id="GO:0043093">
    <property type="term" value="P:FtsZ-dependent cytokinesis"/>
    <property type="evidence" value="ECO:0007669"/>
    <property type="project" value="UniProtKB-UniRule"/>
</dbReference>
<dbReference type="eggNOG" id="COG1589">
    <property type="taxonomic scope" value="Bacteria"/>
</dbReference>
<dbReference type="SMR" id="A1UTC1"/>
<dbReference type="STRING" id="360095.BARBAKC583_0943"/>
<comment type="subcellular location">
    <subcellularLocation>
        <location evidence="9">Cell inner membrane</location>
        <topology evidence="9">Single-pass type II membrane protein</topology>
    </subcellularLocation>
    <subcellularLocation>
        <location evidence="1">Membrane</location>
    </subcellularLocation>
    <text evidence="9">Localizes to the division septum.</text>
</comment>
<keyword evidence="6 9" id="KW-1133">Transmembrane helix</keyword>
<dbReference type="AlphaFoldDB" id="A1UTC1"/>
<dbReference type="PROSITE" id="PS51779">
    <property type="entry name" value="POTRA"/>
    <property type="match status" value="1"/>
</dbReference>
<comment type="function">
    <text evidence="9">Essential cell division protein.</text>
</comment>
<dbReference type="Proteomes" id="UP000000643">
    <property type="component" value="Chromosome"/>
</dbReference>
<protein>
    <recommendedName>
        <fullName evidence="9">Cell division protein FtsQ</fullName>
    </recommendedName>
</protein>
<dbReference type="GeneID" id="4683951"/>
<dbReference type="Pfam" id="PF08478">
    <property type="entry name" value="POTRA_1"/>
    <property type="match status" value="1"/>
</dbReference>
<keyword evidence="4 9" id="KW-0132">Cell division</keyword>
<evidence type="ECO:0000259" key="10">
    <source>
        <dbReference type="PROSITE" id="PS51779"/>
    </source>
</evidence>
<organism evidence="11 12">
    <name type="scientific">Bartonella bacilliformis (strain ATCC 35685 / KC583 / Herrer 020/F12,63)</name>
    <dbReference type="NCBI Taxonomy" id="360095"/>
    <lineage>
        <taxon>Bacteria</taxon>
        <taxon>Pseudomonadati</taxon>
        <taxon>Pseudomonadota</taxon>
        <taxon>Alphaproteobacteria</taxon>
        <taxon>Hyphomicrobiales</taxon>
        <taxon>Bartonellaceae</taxon>
        <taxon>Bartonella</taxon>
    </lineage>
</organism>
<dbReference type="HAMAP" id="MF_00911">
    <property type="entry name" value="FtsQ_subfam"/>
    <property type="match status" value="1"/>
</dbReference>
<keyword evidence="8 9" id="KW-0131">Cell cycle</keyword>
<dbReference type="KEGG" id="bbk:BARBAKC583_0943"/>
<dbReference type="InterPro" id="IPR034746">
    <property type="entry name" value="POTRA"/>
</dbReference>
<evidence type="ECO:0000256" key="1">
    <source>
        <dbReference type="ARBA" id="ARBA00004370"/>
    </source>
</evidence>
<feature type="transmembrane region" description="Helical" evidence="9">
    <location>
        <begin position="54"/>
        <end position="74"/>
    </location>
</feature>
<name>A1UTC1_BARBK</name>
<dbReference type="HOGENOM" id="CLU_061141_2_0_5"/>
<evidence type="ECO:0000256" key="7">
    <source>
        <dbReference type="ARBA" id="ARBA00023136"/>
    </source>
</evidence>
<keyword evidence="7 9" id="KW-0472">Membrane</keyword>
<dbReference type="InterPro" id="IPR045335">
    <property type="entry name" value="FtsQ_C_sf"/>
</dbReference>
<dbReference type="Gene3D" id="3.10.20.310">
    <property type="entry name" value="membrane protein fhac"/>
    <property type="match status" value="1"/>
</dbReference>
<dbReference type="GO" id="GO:0032153">
    <property type="term" value="C:cell division site"/>
    <property type="evidence" value="ECO:0007669"/>
    <property type="project" value="UniProtKB-UniRule"/>
</dbReference>
<dbReference type="RefSeq" id="WP_011807385.1">
    <property type="nucleotide sequence ID" value="NC_008783.1"/>
</dbReference>
<comment type="similarity">
    <text evidence="9">Belongs to the FtsQ/DivIB family. FtsQ subfamily.</text>
</comment>
<dbReference type="Pfam" id="PF03799">
    <property type="entry name" value="FtsQ_DivIB_C"/>
    <property type="match status" value="1"/>
</dbReference>
<evidence type="ECO:0000256" key="3">
    <source>
        <dbReference type="ARBA" id="ARBA00022519"/>
    </source>
</evidence>
<evidence type="ECO:0000256" key="5">
    <source>
        <dbReference type="ARBA" id="ARBA00022692"/>
    </source>
</evidence>
<dbReference type="InterPro" id="IPR026579">
    <property type="entry name" value="FtsQ"/>
</dbReference>
<evidence type="ECO:0000313" key="12">
    <source>
        <dbReference type="Proteomes" id="UP000000643"/>
    </source>
</evidence>
<evidence type="ECO:0000256" key="9">
    <source>
        <dbReference type="HAMAP-Rule" id="MF_00911"/>
    </source>
</evidence>
<dbReference type="EMBL" id="CP000524">
    <property type="protein sequence ID" value="ABM45616.1"/>
    <property type="molecule type" value="Genomic_DNA"/>
</dbReference>
<reference evidence="11 12" key="1">
    <citation type="submission" date="2006-12" db="EMBL/GenBank/DDBJ databases">
        <authorList>
            <person name="Hendrix L."/>
            <person name="Mohamoud Y."/>
            <person name="Radune D."/>
            <person name="Shvartsbeyn A."/>
            <person name="Daugherty S."/>
            <person name="Dodson R."/>
            <person name="Durkin A.S."/>
            <person name="Harkins D."/>
            <person name="Huot H."/>
            <person name="Kothari S.P."/>
            <person name="Madupu R."/>
            <person name="Li J."/>
            <person name="Nelson W.C."/>
            <person name="Shrivastava S."/>
            <person name="Giglio M.G."/>
            <person name="Haft D."/>
            <person name="Selengut J."/>
            <person name="Fraser-Ligget C."/>
            <person name="Seshadri R."/>
        </authorList>
    </citation>
    <scope>NUCLEOTIDE SEQUENCE [LARGE SCALE GENOMIC DNA]</scope>
    <source>
        <strain evidence="12">ATCC 35685 / NCTC 12138 / KC583</strain>
    </source>
</reference>
<dbReference type="Gene3D" id="3.40.50.11690">
    <property type="entry name" value="Cell division protein FtsQ/DivIB"/>
    <property type="match status" value="1"/>
</dbReference>
<keyword evidence="5 9" id="KW-0812">Transmembrane</keyword>
<sequence length="308" mass="35109">MDSGGRIVYALNVEKTGFLRILSVTVLQRLYRRVFWFLFKCVAGIDVPRHAGSLAVFSFFFLSILYSISSGGYMNHFMKVAISNSGFLVTHVDMSGNKRMMEQDILKVLGLDEYPSMISFDIDKARFILEQQPWVRLADVQKIYPDRLRISLVEREPYAIWQHNGEMNIIDDTGYVIAPFQAGLVQNLSFVVGQGAQKTAKLFIQALSVYPQLQNHVRAYVRVGDRRWDLFLANGMRIMLPENGAIERLASFIEQGVAEDLFSRDISDIDLRLSDRITVSLSDEALTRRRAVVLEEERLLKMLKAGSV</sequence>
<evidence type="ECO:0000256" key="6">
    <source>
        <dbReference type="ARBA" id="ARBA00022989"/>
    </source>
</evidence>
<gene>
    <name evidence="9 11" type="primary">ftsQ</name>
    <name evidence="11" type="ordered locus">BARBAKC583_0943</name>
</gene>
<dbReference type="InterPro" id="IPR005548">
    <property type="entry name" value="Cell_div_FtsQ/DivIB_C"/>
</dbReference>
<evidence type="ECO:0000256" key="4">
    <source>
        <dbReference type="ARBA" id="ARBA00022618"/>
    </source>
</evidence>
<accession>A1UTC1</accession>
<evidence type="ECO:0000313" key="11">
    <source>
        <dbReference type="EMBL" id="ABM45616.1"/>
    </source>
</evidence>
<keyword evidence="2 9" id="KW-1003">Cell membrane</keyword>
<dbReference type="InterPro" id="IPR013685">
    <property type="entry name" value="POTRA_FtsQ_type"/>
</dbReference>
<proteinExistence type="inferred from homology"/>
<feature type="domain" description="POTRA" evidence="10">
    <location>
        <begin position="87"/>
        <end position="155"/>
    </location>
</feature>
<keyword evidence="3 9" id="KW-0997">Cell inner membrane</keyword>
<dbReference type="PANTHER" id="PTHR35851:SF1">
    <property type="entry name" value="CELL DIVISION PROTEIN FTSQ"/>
    <property type="match status" value="1"/>
</dbReference>